<dbReference type="Pfam" id="PF00534">
    <property type="entry name" value="Glycos_transf_1"/>
    <property type="match status" value="1"/>
</dbReference>
<dbReference type="AlphaFoldDB" id="A0A0G1VH09"/>
<dbReference type="InterPro" id="IPR050194">
    <property type="entry name" value="Glycosyltransferase_grp1"/>
</dbReference>
<evidence type="ECO:0000259" key="1">
    <source>
        <dbReference type="Pfam" id="PF00534"/>
    </source>
</evidence>
<accession>A0A0G1VH09</accession>
<evidence type="ECO:0000313" key="3">
    <source>
        <dbReference type="EMBL" id="KKW05701.1"/>
    </source>
</evidence>
<dbReference type="Gene3D" id="3.40.50.2000">
    <property type="entry name" value="Glycogen Phosphorylase B"/>
    <property type="match status" value="2"/>
</dbReference>
<reference evidence="3 4" key="1">
    <citation type="journal article" date="2015" name="Nature">
        <title>rRNA introns, odd ribosomes, and small enigmatic genomes across a large radiation of phyla.</title>
        <authorList>
            <person name="Brown C.T."/>
            <person name="Hug L.A."/>
            <person name="Thomas B.C."/>
            <person name="Sharon I."/>
            <person name="Castelle C.J."/>
            <person name="Singh A."/>
            <person name="Wilkins M.J."/>
            <person name="Williams K.H."/>
            <person name="Banfield J.F."/>
        </authorList>
    </citation>
    <scope>NUCLEOTIDE SEQUENCE [LARGE SCALE GENOMIC DNA]</scope>
</reference>
<comment type="caution">
    <text evidence="3">The sequence shown here is derived from an EMBL/GenBank/DDBJ whole genome shotgun (WGS) entry which is preliminary data.</text>
</comment>
<organism evidence="3 4">
    <name type="scientific">candidate division CPR1 bacterium GW2011_GWC1_49_13</name>
    <dbReference type="NCBI Taxonomy" id="1618342"/>
    <lineage>
        <taxon>Bacteria</taxon>
        <taxon>candidate division CPR1</taxon>
    </lineage>
</organism>
<gene>
    <name evidence="3" type="ORF">UY40_C0011G0009</name>
</gene>
<dbReference type="EMBL" id="LCPW01000011">
    <property type="protein sequence ID" value="KKW05701.1"/>
    <property type="molecule type" value="Genomic_DNA"/>
</dbReference>
<proteinExistence type="predicted"/>
<name>A0A0G1VH09_9BACT</name>
<dbReference type="Proteomes" id="UP000034119">
    <property type="component" value="Unassembled WGS sequence"/>
</dbReference>
<dbReference type="SUPFAM" id="SSF53756">
    <property type="entry name" value="UDP-Glycosyltransferase/glycogen phosphorylase"/>
    <property type="match status" value="1"/>
</dbReference>
<dbReference type="Pfam" id="PF13439">
    <property type="entry name" value="Glyco_transf_4"/>
    <property type="match status" value="1"/>
</dbReference>
<feature type="domain" description="Glycosyl transferase family 1" evidence="1">
    <location>
        <begin position="211"/>
        <end position="360"/>
    </location>
</feature>
<dbReference type="InterPro" id="IPR001296">
    <property type="entry name" value="Glyco_trans_1"/>
</dbReference>
<dbReference type="STRING" id="1618342.UY40_C0011G0009"/>
<evidence type="ECO:0000259" key="2">
    <source>
        <dbReference type="Pfam" id="PF13439"/>
    </source>
</evidence>
<dbReference type="InterPro" id="IPR028098">
    <property type="entry name" value="Glyco_trans_4-like_N"/>
</dbReference>
<evidence type="ECO:0000313" key="4">
    <source>
        <dbReference type="Proteomes" id="UP000034119"/>
    </source>
</evidence>
<sequence length="381" mass="43187">MPKEYQKSLQNLKIAVGHDDLTVPFEGGGKVFSAIAEVFPQADVFTSMGTKERLAEFADRRVLTTFMQKLPFKRKLQLPLAPLYPLAFESLDLTDYDLVITSSSRFAHGVLTKPETTHICYMHSPGRMFWEPERYFQDKSWLGKLLTPALSYLRLWDYTAAQRVDYFIANSQNIAKKIKRYYGREAKVIYPFVDLARFQTAAEADSGRPGDYFLIVTRLAPWKRVDIAVEAAKQAGVNLKIVGAGPDRRRLKKMVKAMEEGEGKIETLGGVGDEEVNTLYRNCRAFIMTQEEDFGITALEAQAMGKPVIAYGAGGALEMVVEGETGEFFKEQTASSLAEVLRKFKAGKYRAEDCRANAERFSKERFQREILKFVEETLKTR</sequence>
<protein>
    <submittedName>
        <fullName evidence="3">Glycosyl transferase group 1</fullName>
    </submittedName>
</protein>
<dbReference type="PATRIC" id="fig|1618342.3.peg.422"/>
<dbReference type="GO" id="GO:0016757">
    <property type="term" value="F:glycosyltransferase activity"/>
    <property type="evidence" value="ECO:0007669"/>
    <property type="project" value="InterPro"/>
</dbReference>
<feature type="domain" description="Glycosyltransferase subfamily 4-like N-terminal" evidence="2">
    <location>
        <begin position="43"/>
        <end position="197"/>
    </location>
</feature>
<dbReference type="PANTHER" id="PTHR45947:SF3">
    <property type="entry name" value="SULFOQUINOVOSYL TRANSFERASE SQD2"/>
    <property type="match status" value="1"/>
</dbReference>
<keyword evidence="3" id="KW-0808">Transferase</keyword>
<dbReference type="PANTHER" id="PTHR45947">
    <property type="entry name" value="SULFOQUINOVOSYL TRANSFERASE SQD2"/>
    <property type="match status" value="1"/>
</dbReference>